<dbReference type="InterPro" id="IPR050388">
    <property type="entry name" value="ABC_Ni/Peptide_Import"/>
</dbReference>
<keyword evidence="3" id="KW-0813">Transport</keyword>
<dbReference type="GO" id="GO:0016887">
    <property type="term" value="F:ATP hydrolysis activity"/>
    <property type="evidence" value="ECO:0007669"/>
    <property type="project" value="InterPro"/>
</dbReference>
<dbReference type="Proteomes" id="UP000234881">
    <property type="component" value="Unassembled WGS sequence"/>
</dbReference>
<dbReference type="PROSITE" id="PS00211">
    <property type="entry name" value="ABC_TRANSPORTER_1"/>
    <property type="match status" value="1"/>
</dbReference>
<evidence type="ECO:0000259" key="10">
    <source>
        <dbReference type="PROSITE" id="PS50893"/>
    </source>
</evidence>
<dbReference type="RefSeq" id="WP_101535747.1">
    <property type="nucleotide sequence ID" value="NZ_PKUQ01000055.1"/>
</dbReference>
<dbReference type="Gene3D" id="3.40.50.300">
    <property type="entry name" value="P-loop containing nucleotide triphosphate hydrolases"/>
    <property type="match status" value="1"/>
</dbReference>
<protein>
    <submittedName>
        <fullName evidence="11">ABC transporter ATP-binding protein</fullName>
    </submittedName>
</protein>
<evidence type="ECO:0000256" key="1">
    <source>
        <dbReference type="ARBA" id="ARBA00004417"/>
    </source>
</evidence>
<dbReference type="InterPro" id="IPR027417">
    <property type="entry name" value="P-loop_NTPase"/>
</dbReference>
<keyword evidence="6" id="KW-0547">Nucleotide-binding</keyword>
<dbReference type="SMART" id="SM00382">
    <property type="entry name" value="AAA"/>
    <property type="match status" value="1"/>
</dbReference>
<dbReference type="OrthoDB" id="9815712at2"/>
<keyword evidence="9" id="KW-0472">Membrane</keyword>
<evidence type="ECO:0000256" key="9">
    <source>
        <dbReference type="ARBA" id="ARBA00023136"/>
    </source>
</evidence>
<keyword evidence="12" id="KW-1185">Reference proteome</keyword>
<dbReference type="CDD" id="cd03257">
    <property type="entry name" value="ABC_NikE_OppD_transporters"/>
    <property type="match status" value="1"/>
</dbReference>
<evidence type="ECO:0000256" key="4">
    <source>
        <dbReference type="ARBA" id="ARBA00022475"/>
    </source>
</evidence>
<keyword evidence="5" id="KW-0997">Cell inner membrane</keyword>
<keyword evidence="8" id="KW-1278">Translocase</keyword>
<evidence type="ECO:0000256" key="7">
    <source>
        <dbReference type="ARBA" id="ARBA00022840"/>
    </source>
</evidence>
<dbReference type="InterPro" id="IPR017871">
    <property type="entry name" value="ABC_transporter-like_CS"/>
</dbReference>
<dbReference type="PANTHER" id="PTHR43297:SF14">
    <property type="entry name" value="ATPASE AAA-TYPE CORE DOMAIN-CONTAINING PROTEIN"/>
    <property type="match status" value="1"/>
</dbReference>
<comment type="caution">
    <text evidence="11">The sequence shown here is derived from an EMBL/GenBank/DDBJ whole genome shotgun (WGS) entry which is preliminary data.</text>
</comment>
<evidence type="ECO:0000313" key="11">
    <source>
        <dbReference type="EMBL" id="PLW74849.1"/>
    </source>
</evidence>
<evidence type="ECO:0000256" key="6">
    <source>
        <dbReference type="ARBA" id="ARBA00022741"/>
    </source>
</evidence>
<accession>A0A2N5XK01</accession>
<comment type="similarity">
    <text evidence="2">Belongs to the ABC transporter superfamily.</text>
</comment>
<evidence type="ECO:0000313" key="12">
    <source>
        <dbReference type="Proteomes" id="UP000234881"/>
    </source>
</evidence>
<dbReference type="InterPro" id="IPR003439">
    <property type="entry name" value="ABC_transporter-like_ATP-bd"/>
</dbReference>
<dbReference type="PANTHER" id="PTHR43297">
    <property type="entry name" value="OLIGOPEPTIDE TRANSPORT ATP-BINDING PROTEIN APPD"/>
    <property type="match status" value="1"/>
</dbReference>
<gene>
    <name evidence="11" type="ORF">C0081_21240</name>
</gene>
<dbReference type="SUPFAM" id="SSF52540">
    <property type="entry name" value="P-loop containing nucleoside triphosphate hydrolases"/>
    <property type="match status" value="1"/>
</dbReference>
<dbReference type="Pfam" id="PF00005">
    <property type="entry name" value="ABC_tran"/>
    <property type="match status" value="1"/>
</dbReference>
<dbReference type="AlphaFoldDB" id="A0A2N5XK01"/>
<comment type="subcellular location">
    <subcellularLocation>
        <location evidence="1">Cell inner membrane</location>
        <topology evidence="1">Peripheral membrane protein</topology>
    </subcellularLocation>
</comment>
<dbReference type="PROSITE" id="PS50893">
    <property type="entry name" value="ABC_TRANSPORTER_2"/>
    <property type="match status" value="1"/>
</dbReference>
<dbReference type="InterPro" id="IPR003593">
    <property type="entry name" value="AAA+_ATPase"/>
</dbReference>
<organism evidence="11 12">
    <name type="scientific">Cohaesibacter celericrescens</name>
    <dbReference type="NCBI Taxonomy" id="2067669"/>
    <lineage>
        <taxon>Bacteria</taxon>
        <taxon>Pseudomonadati</taxon>
        <taxon>Pseudomonadota</taxon>
        <taxon>Alphaproteobacteria</taxon>
        <taxon>Hyphomicrobiales</taxon>
        <taxon>Cohaesibacteraceae</taxon>
    </lineage>
</organism>
<evidence type="ECO:0000256" key="5">
    <source>
        <dbReference type="ARBA" id="ARBA00022519"/>
    </source>
</evidence>
<feature type="domain" description="ABC transporter" evidence="10">
    <location>
        <begin position="6"/>
        <end position="247"/>
    </location>
</feature>
<evidence type="ECO:0000256" key="3">
    <source>
        <dbReference type="ARBA" id="ARBA00022448"/>
    </source>
</evidence>
<sequence>MVAALLDVQNLSVIAPNGTLLLDQISFSLGKGEKLGLIGASGSGKSMIAATLCGLLRPPLRVLSGKILLDGQNILAFDPKAWRSLRGSSIFQIFQSPATALSPAVKVGVQLKEAAKRAGRDSKSCLPNALDVVQLPVWVQDNYPYQLSGGMKQRVLIAMALILRPNILIADEPTTGLDVLTERDVLQALTIMAKETGASLLFISHDLRAVSHVVDHTLVLSCGQISDALSVADIGVSESPKVRELAMAARDLGLKC</sequence>
<evidence type="ECO:0000256" key="2">
    <source>
        <dbReference type="ARBA" id="ARBA00005417"/>
    </source>
</evidence>
<keyword evidence="7 11" id="KW-0067">ATP-binding</keyword>
<proteinExistence type="inferred from homology"/>
<dbReference type="EMBL" id="PKUQ01000055">
    <property type="protein sequence ID" value="PLW74849.1"/>
    <property type="molecule type" value="Genomic_DNA"/>
</dbReference>
<dbReference type="GO" id="GO:0005524">
    <property type="term" value="F:ATP binding"/>
    <property type="evidence" value="ECO:0007669"/>
    <property type="project" value="UniProtKB-KW"/>
</dbReference>
<keyword evidence="4" id="KW-1003">Cell membrane</keyword>
<name>A0A2N5XK01_9HYPH</name>
<evidence type="ECO:0000256" key="8">
    <source>
        <dbReference type="ARBA" id="ARBA00022967"/>
    </source>
</evidence>
<dbReference type="GO" id="GO:0005886">
    <property type="term" value="C:plasma membrane"/>
    <property type="evidence" value="ECO:0007669"/>
    <property type="project" value="UniProtKB-SubCell"/>
</dbReference>
<reference evidence="11 12" key="1">
    <citation type="submission" date="2018-01" db="EMBL/GenBank/DDBJ databases">
        <title>The draft genome sequence of Cohaesibacter sp. H1304.</title>
        <authorList>
            <person name="Wang N.-N."/>
            <person name="Du Z.-J."/>
        </authorList>
    </citation>
    <scope>NUCLEOTIDE SEQUENCE [LARGE SCALE GENOMIC DNA]</scope>
    <source>
        <strain evidence="11 12">H1304</strain>
    </source>
</reference>